<evidence type="ECO:0000313" key="2">
    <source>
        <dbReference type="Proteomes" id="UP000323506"/>
    </source>
</evidence>
<sequence>MIDYKELRMKGYLTFVLRADFMVIARCCVTGANRPRRGMGLFKAVQRLRNQVYRLRGQWGGEIRVDNHTESVNLDGVVGLAASTTVISVRKRSTLDERKLAGSSLKEGVAVDKDFGVRKRDVRVKDKGDSVSLGPKASERILKPNNGGVGFSSKKAVSGFVVGDLLGCVGKDGSLGQENFKVVSLKPNLDKSKHMVFRTVEVSGFRADEIISKMAYSNSCRIGTNGFSGGIWVLWSDNVIVNILGLHSQVVHMRISNGQSSSGFLYSAVNANTHRTTRCLLWDYLNSVANSIDEPWLIAGDFNSMLDMFERIGCAATFRNGCAYFKEFLFTNGLLDLDCCMSHFT</sequence>
<dbReference type="InterPro" id="IPR036691">
    <property type="entry name" value="Endo/exonu/phosph_ase_sf"/>
</dbReference>
<dbReference type="AlphaFoldDB" id="A0A5D2GPU7"/>
<dbReference type="Proteomes" id="UP000323506">
    <property type="component" value="Chromosome A05"/>
</dbReference>
<reference evidence="1 2" key="1">
    <citation type="submission" date="2019-06" db="EMBL/GenBank/DDBJ databases">
        <title>WGS assembly of Gossypium darwinii.</title>
        <authorList>
            <person name="Chen Z.J."/>
            <person name="Sreedasyam A."/>
            <person name="Ando A."/>
            <person name="Song Q."/>
            <person name="De L."/>
            <person name="Hulse-Kemp A."/>
            <person name="Ding M."/>
            <person name="Ye W."/>
            <person name="Kirkbride R."/>
            <person name="Jenkins J."/>
            <person name="Plott C."/>
            <person name="Lovell J."/>
            <person name="Lin Y.-M."/>
            <person name="Vaughn R."/>
            <person name="Liu B."/>
            <person name="Li W."/>
            <person name="Simpson S."/>
            <person name="Scheffler B."/>
            <person name="Saski C."/>
            <person name="Grover C."/>
            <person name="Hu G."/>
            <person name="Conover J."/>
            <person name="Carlson J."/>
            <person name="Shu S."/>
            <person name="Boston L."/>
            <person name="Williams M."/>
            <person name="Peterson D."/>
            <person name="Mcgee K."/>
            <person name="Jones D."/>
            <person name="Wendel J."/>
            <person name="Stelly D."/>
            <person name="Grimwood J."/>
            <person name="Schmutz J."/>
        </authorList>
    </citation>
    <scope>NUCLEOTIDE SEQUENCE [LARGE SCALE GENOMIC DNA]</scope>
    <source>
        <strain evidence="1">1808015.09</strain>
    </source>
</reference>
<evidence type="ECO:0000313" key="1">
    <source>
        <dbReference type="EMBL" id="TYH19977.1"/>
    </source>
</evidence>
<dbReference type="PANTHER" id="PTHR35218">
    <property type="entry name" value="RNASE H DOMAIN-CONTAINING PROTEIN"/>
    <property type="match status" value="1"/>
</dbReference>
<gene>
    <name evidence="1" type="ORF">ES288_A05G395200v1</name>
</gene>
<accession>A0A5D2GPU7</accession>
<evidence type="ECO:0008006" key="3">
    <source>
        <dbReference type="Google" id="ProtNLM"/>
    </source>
</evidence>
<dbReference type="SUPFAM" id="SSF56219">
    <property type="entry name" value="DNase I-like"/>
    <property type="match status" value="1"/>
</dbReference>
<protein>
    <recommendedName>
        <fullName evidence="3">Endonuclease/exonuclease/phosphatase domain-containing protein</fullName>
    </recommendedName>
</protein>
<keyword evidence="2" id="KW-1185">Reference proteome</keyword>
<dbReference type="EMBL" id="CM017692">
    <property type="protein sequence ID" value="TYH19977.1"/>
    <property type="molecule type" value="Genomic_DNA"/>
</dbReference>
<organism evidence="1 2">
    <name type="scientific">Gossypium darwinii</name>
    <name type="common">Darwin's cotton</name>
    <name type="synonym">Gossypium barbadense var. darwinii</name>
    <dbReference type="NCBI Taxonomy" id="34276"/>
    <lineage>
        <taxon>Eukaryota</taxon>
        <taxon>Viridiplantae</taxon>
        <taxon>Streptophyta</taxon>
        <taxon>Embryophyta</taxon>
        <taxon>Tracheophyta</taxon>
        <taxon>Spermatophyta</taxon>
        <taxon>Magnoliopsida</taxon>
        <taxon>eudicotyledons</taxon>
        <taxon>Gunneridae</taxon>
        <taxon>Pentapetalae</taxon>
        <taxon>rosids</taxon>
        <taxon>malvids</taxon>
        <taxon>Malvales</taxon>
        <taxon>Malvaceae</taxon>
        <taxon>Malvoideae</taxon>
        <taxon>Gossypium</taxon>
    </lineage>
</organism>
<name>A0A5D2GPU7_GOSDA</name>
<dbReference type="Gene3D" id="3.60.10.10">
    <property type="entry name" value="Endonuclease/exonuclease/phosphatase"/>
    <property type="match status" value="1"/>
</dbReference>
<proteinExistence type="predicted"/>
<dbReference type="PANTHER" id="PTHR35218:SF9">
    <property type="entry name" value="ENDONUCLEASE_EXONUCLEASE_PHOSPHATASE DOMAIN-CONTAINING PROTEIN"/>
    <property type="match status" value="1"/>
</dbReference>